<proteinExistence type="predicted"/>
<reference evidence="1 2" key="1">
    <citation type="submission" date="2014-11" db="EMBL/GenBank/DDBJ databases">
        <title>Genome sequence and analysis of novel Kurthia sp.</title>
        <authorList>
            <person name="Lawson J.N."/>
            <person name="Gonzalez J.E."/>
            <person name="Rinauldi L."/>
            <person name="Xuan Z."/>
            <person name="Firman A."/>
            <person name="Shaddox L."/>
            <person name="Trudeau A."/>
            <person name="Shah S."/>
            <person name="Reiman D."/>
        </authorList>
    </citation>
    <scope>NUCLEOTIDE SEQUENCE [LARGE SCALE GENOMIC DNA]</scope>
    <source>
        <strain evidence="1 2">3B1D</strain>
    </source>
</reference>
<comment type="caution">
    <text evidence="1">The sequence shown here is derived from an EMBL/GenBank/DDBJ whole genome shotgun (WGS) entry which is preliminary data.</text>
</comment>
<accession>A0A433RYL5</accession>
<keyword evidence="2" id="KW-1185">Reference proteome</keyword>
<evidence type="ECO:0000313" key="1">
    <source>
        <dbReference type="EMBL" id="RUS58373.1"/>
    </source>
</evidence>
<gene>
    <name evidence="1" type="ORF">QI30_00430</name>
</gene>
<evidence type="ECO:0000313" key="2">
    <source>
        <dbReference type="Proteomes" id="UP000288623"/>
    </source>
</evidence>
<dbReference type="AlphaFoldDB" id="A0A433RYL5"/>
<dbReference type="EMBL" id="JTFC01000003">
    <property type="protein sequence ID" value="RUS58373.1"/>
    <property type="molecule type" value="Genomic_DNA"/>
</dbReference>
<name>A0A433RYL5_9BACL</name>
<dbReference type="OrthoDB" id="2989832at2"/>
<dbReference type="Proteomes" id="UP000288623">
    <property type="component" value="Unassembled WGS sequence"/>
</dbReference>
<sequence length="104" mass="11502">MKLRDFLIGVATGVAAAYVLKEASTRVNPNRNPNSVLEDIKNQFKQEGPIDGSWIYMQPETFKKENISIPVYKGGISRVEDGEQVNFEFAADAKSGAIVDLVRV</sequence>
<dbReference type="RefSeq" id="WP_126988998.1">
    <property type="nucleotide sequence ID" value="NZ_JTFC01000003.1"/>
</dbReference>
<organism evidence="1 2">
    <name type="scientific">Candidatus Kurthia intestinigallinarum</name>
    <dbReference type="NCBI Taxonomy" id="1562256"/>
    <lineage>
        <taxon>Bacteria</taxon>
        <taxon>Bacillati</taxon>
        <taxon>Bacillota</taxon>
        <taxon>Bacilli</taxon>
        <taxon>Bacillales</taxon>
        <taxon>Caryophanaceae</taxon>
        <taxon>Kurthia</taxon>
    </lineage>
</organism>
<protein>
    <submittedName>
        <fullName evidence="1">Peptidase M4</fullName>
    </submittedName>
</protein>